<proteinExistence type="predicted"/>
<feature type="region of interest" description="Disordered" evidence="1">
    <location>
        <begin position="1"/>
        <end position="25"/>
    </location>
</feature>
<sequence length="161" mass="16850">MATAIDDTSPFLGGSGTPPPSPTTKDTAVQVVCWAVGSAVWEVLAVVSAVAVSVAEGSVTADSVEVTVDTEAAVTVVTVGREDTEGKVDTEEVITAAVVMAVETTEPEEVWVEDMGDIETLIFRLLLRAVFLCSVKLSSNAYVLLSSPPTLIILLSMQFSM</sequence>
<comment type="caution">
    <text evidence="2">The sequence shown here is derived from an EMBL/GenBank/DDBJ whole genome shotgun (WGS) entry which is preliminary data.</text>
</comment>
<name>A0A1D1USQ4_RAMVA</name>
<evidence type="ECO:0000313" key="3">
    <source>
        <dbReference type="Proteomes" id="UP000186922"/>
    </source>
</evidence>
<evidence type="ECO:0000313" key="2">
    <source>
        <dbReference type="EMBL" id="GAU91475.1"/>
    </source>
</evidence>
<dbReference type="Proteomes" id="UP000186922">
    <property type="component" value="Unassembled WGS sequence"/>
</dbReference>
<organism evidence="2 3">
    <name type="scientific">Ramazzottius varieornatus</name>
    <name type="common">Water bear</name>
    <name type="synonym">Tardigrade</name>
    <dbReference type="NCBI Taxonomy" id="947166"/>
    <lineage>
        <taxon>Eukaryota</taxon>
        <taxon>Metazoa</taxon>
        <taxon>Ecdysozoa</taxon>
        <taxon>Tardigrada</taxon>
        <taxon>Eutardigrada</taxon>
        <taxon>Parachela</taxon>
        <taxon>Hypsibioidea</taxon>
        <taxon>Ramazzottiidae</taxon>
        <taxon>Ramazzottius</taxon>
    </lineage>
</organism>
<dbReference type="AlphaFoldDB" id="A0A1D1USQ4"/>
<keyword evidence="3" id="KW-1185">Reference proteome</keyword>
<accession>A0A1D1USQ4</accession>
<evidence type="ECO:0000256" key="1">
    <source>
        <dbReference type="SAM" id="MobiDB-lite"/>
    </source>
</evidence>
<reference evidence="2 3" key="1">
    <citation type="journal article" date="2016" name="Nat. Commun.">
        <title>Extremotolerant tardigrade genome and improved radiotolerance of human cultured cells by tardigrade-unique protein.</title>
        <authorList>
            <person name="Hashimoto T."/>
            <person name="Horikawa D.D."/>
            <person name="Saito Y."/>
            <person name="Kuwahara H."/>
            <person name="Kozuka-Hata H."/>
            <person name="Shin-I T."/>
            <person name="Minakuchi Y."/>
            <person name="Ohishi K."/>
            <person name="Motoyama A."/>
            <person name="Aizu T."/>
            <person name="Enomoto A."/>
            <person name="Kondo K."/>
            <person name="Tanaka S."/>
            <person name="Hara Y."/>
            <person name="Koshikawa S."/>
            <person name="Sagara H."/>
            <person name="Miura T."/>
            <person name="Yokobori S."/>
            <person name="Miyagawa K."/>
            <person name="Suzuki Y."/>
            <person name="Kubo T."/>
            <person name="Oyama M."/>
            <person name="Kohara Y."/>
            <person name="Fujiyama A."/>
            <person name="Arakawa K."/>
            <person name="Katayama T."/>
            <person name="Toyoda A."/>
            <person name="Kunieda T."/>
        </authorList>
    </citation>
    <scope>NUCLEOTIDE SEQUENCE [LARGE SCALE GENOMIC DNA]</scope>
    <source>
        <strain evidence="2 3">YOKOZUNA-1</strain>
    </source>
</reference>
<gene>
    <name evidence="2" type="primary">RvY_03716</name>
    <name evidence="2" type="synonym">RvY_03716.2</name>
    <name evidence="2" type="ORF">RvY_03716-2</name>
</gene>
<protein>
    <submittedName>
        <fullName evidence="2">Uncharacterized protein</fullName>
    </submittedName>
</protein>
<dbReference type="EMBL" id="BDGG01000002">
    <property type="protein sequence ID" value="GAU91475.1"/>
    <property type="molecule type" value="Genomic_DNA"/>
</dbReference>